<dbReference type="AlphaFoldDB" id="A0A833HQ68"/>
<dbReference type="EMBL" id="WBZB01000013">
    <property type="protein sequence ID" value="KAB3531529.1"/>
    <property type="molecule type" value="Genomic_DNA"/>
</dbReference>
<dbReference type="GO" id="GO:0009228">
    <property type="term" value="P:thiamine biosynthetic process"/>
    <property type="evidence" value="ECO:0007669"/>
    <property type="project" value="UniProtKB-KW"/>
</dbReference>
<evidence type="ECO:0000313" key="13">
    <source>
        <dbReference type="Proteomes" id="UP000465601"/>
    </source>
</evidence>
<comment type="cofactor">
    <cofactor evidence="2 11">
        <name>Mg(2+)</name>
        <dbReference type="ChEBI" id="CHEBI:18420"/>
    </cofactor>
</comment>
<evidence type="ECO:0000256" key="9">
    <source>
        <dbReference type="ARBA" id="ARBA00022842"/>
    </source>
</evidence>
<evidence type="ECO:0000256" key="4">
    <source>
        <dbReference type="ARBA" id="ARBA00022679"/>
    </source>
</evidence>
<evidence type="ECO:0000256" key="7">
    <source>
        <dbReference type="ARBA" id="ARBA00022777"/>
    </source>
</evidence>
<feature type="binding site" evidence="11">
    <location>
        <position position="169"/>
    </location>
    <ligand>
        <name>ATP</name>
        <dbReference type="ChEBI" id="CHEBI:30616"/>
    </ligand>
</feature>
<dbReference type="GO" id="GO:0004417">
    <property type="term" value="F:hydroxyethylthiazole kinase activity"/>
    <property type="evidence" value="ECO:0007669"/>
    <property type="project" value="UniProtKB-UniRule"/>
</dbReference>
<feature type="binding site" evidence="11">
    <location>
        <position position="196"/>
    </location>
    <ligand>
        <name>substrate</name>
    </ligand>
</feature>
<dbReference type="SUPFAM" id="SSF53613">
    <property type="entry name" value="Ribokinase-like"/>
    <property type="match status" value="1"/>
</dbReference>
<dbReference type="PIRSF" id="PIRSF000513">
    <property type="entry name" value="Thz_kinase"/>
    <property type="match status" value="1"/>
</dbReference>
<dbReference type="OrthoDB" id="9778146at2"/>
<comment type="function">
    <text evidence="11">Catalyzes the phosphorylation of the hydroxyl group of 4-methyl-5-beta-hydroxyethylthiazole (THZ).</text>
</comment>
<dbReference type="HAMAP" id="MF_00228">
    <property type="entry name" value="Thz_kinase"/>
    <property type="match status" value="1"/>
</dbReference>
<comment type="caution">
    <text evidence="12">The sequence shown here is derived from an EMBL/GenBank/DDBJ whole genome shotgun (WGS) entry which is preliminary data.</text>
</comment>
<keyword evidence="4 11" id="KW-0808">Transferase</keyword>
<dbReference type="InterPro" id="IPR000417">
    <property type="entry name" value="Hyethyz_kinase"/>
</dbReference>
<dbReference type="GO" id="GO:0009229">
    <property type="term" value="P:thiamine diphosphate biosynthetic process"/>
    <property type="evidence" value="ECO:0007669"/>
    <property type="project" value="UniProtKB-UniRule"/>
</dbReference>
<comment type="similarity">
    <text evidence="11">Belongs to the Thz kinase family.</text>
</comment>
<keyword evidence="9 11" id="KW-0460">Magnesium</keyword>
<reference evidence="12 13" key="1">
    <citation type="submission" date="2019-10" db="EMBL/GenBank/DDBJ databases">
        <title>Alkaliphilus serpentinus sp. nov. and Alkaliphilus pronyensis sp. nov., two novel anaerobic alkaliphilic species isolated from the serpentinized-hosted hydrothermal field of the Prony Bay (New Caledonia).</title>
        <authorList>
            <person name="Postec A."/>
        </authorList>
    </citation>
    <scope>NUCLEOTIDE SEQUENCE [LARGE SCALE GENOMIC DNA]</scope>
    <source>
        <strain evidence="12 13">LacT</strain>
    </source>
</reference>
<comment type="catalytic activity">
    <reaction evidence="1 11">
        <text>5-(2-hydroxyethyl)-4-methylthiazole + ATP = 4-methyl-5-(2-phosphooxyethyl)-thiazole + ADP + H(+)</text>
        <dbReference type="Rhea" id="RHEA:24212"/>
        <dbReference type="ChEBI" id="CHEBI:15378"/>
        <dbReference type="ChEBI" id="CHEBI:17957"/>
        <dbReference type="ChEBI" id="CHEBI:30616"/>
        <dbReference type="ChEBI" id="CHEBI:58296"/>
        <dbReference type="ChEBI" id="CHEBI:456216"/>
        <dbReference type="EC" id="2.7.1.50"/>
    </reaction>
</comment>
<dbReference type="CDD" id="cd01170">
    <property type="entry name" value="THZ_kinase"/>
    <property type="match status" value="1"/>
</dbReference>
<feature type="binding site" evidence="11">
    <location>
        <position position="46"/>
    </location>
    <ligand>
        <name>substrate</name>
    </ligand>
</feature>
<dbReference type="EC" id="2.7.1.50" evidence="11"/>
<evidence type="ECO:0000256" key="8">
    <source>
        <dbReference type="ARBA" id="ARBA00022840"/>
    </source>
</evidence>
<protein>
    <recommendedName>
        <fullName evidence="11">Hydroxyethylthiazole kinase</fullName>
        <ecNumber evidence="11">2.7.1.50</ecNumber>
    </recommendedName>
    <alternativeName>
        <fullName evidence="11">4-methyl-5-beta-hydroxyethylthiazole kinase</fullName>
        <shortName evidence="11">TH kinase</shortName>
        <shortName evidence="11">Thz kinase</shortName>
    </alternativeName>
</protein>
<dbReference type="Gene3D" id="3.40.1190.20">
    <property type="match status" value="1"/>
</dbReference>
<dbReference type="GO" id="GO:0005524">
    <property type="term" value="F:ATP binding"/>
    <property type="evidence" value="ECO:0007669"/>
    <property type="project" value="UniProtKB-UniRule"/>
</dbReference>
<keyword evidence="8 11" id="KW-0067">ATP-binding</keyword>
<keyword evidence="10 11" id="KW-0784">Thiamine biosynthesis</keyword>
<keyword evidence="7 11" id="KW-0418">Kinase</keyword>
<evidence type="ECO:0000256" key="3">
    <source>
        <dbReference type="ARBA" id="ARBA00004868"/>
    </source>
</evidence>
<dbReference type="Pfam" id="PF02110">
    <property type="entry name" value="HK"/>
    <property type="match status" value="1"/>
</dbReference>
<organism evidence="12 13">
    <name type="scientific">Alkaliphilus serpentinus</name>
    <dbReference type="NCBI Taxonomy" id="1482731"/>
    <lineage>
        <taxon>Bacteria</taxon>
        <taxon>Bacillati</taxon>
        <taxon>Bacillota</taxon>
        <taxon>Clostridia</taxon>
        <taxon>Peptostreptococcales</taxon>
        <taxon>Natronincolaceae</taxon>
        <taxon>Alkaliphilus</taxon>
    </lineage>
</organism>
<evidence type="ECO:0000256" key="11">
    <source>
        <dbReference type="HAMAP-Rule" id="MF_00228"/>
    </source>
</evidence>
<dbReference type="Proteomes" id="UP000465601">
    <property type="component" value="Unassembled WGS sequence"/>
</dbReference>
<evidence type="ECO:0000313" key="12">
    <source>
        <dbReference type="EMBL" id="KAB3531529.1"/>
    </source>
</evidence>
<gene>
    <name evidence="11 12" type="primary">thiM</name>
    <name evidence="12" type="ORF">F8153_04965</name>
</gene>
<dbReference type="NCBIfam" id="NF006830">
    <property type="entry name" value="PRK09355.1"/>
    <property type="match status" value="1"/>
</dbReference>
<dbReference type="PRINTS" id="PR01099">
    <property type="entry name" value="HYETHTZKNASE"/>
</dbReference>
<evidence type="ECO:0000256" key="2">
    <source>
        <dbReference type="ARBA" id="ARBA00001946"/>
    </source>
</evidence>
<dbReference type="GO" id="GO:0000287">
    <property type="term" value="F:magnesium ion binding"/>
    <property type="evidence" value="ECO:0007669"/>
    <property type="project" value="UniProtKB-UniRule"/>
</dbReference>
<evidence type="ECO:0000256" key="6">
    <source>
        <dbReference type="ARBA" id="ARBA00022741"/>
    </source>
</evidence>
<proteinExistence type="inferred from homology"/>
<evidence type="ECO:0000256" key="1">
    <source>
        <dbReference type="ARBA" id="ARBA00001771"/>
    </source>
</evidence>
<dbReference type="RefSeq" id="WP_151865257.1">
    <property type="nucleotide sequence ID" value="NZ_WBZB01000013.1"/>
</dbReference>
<dbReference type="UniPathway" id="UPA00060">
    <property type="reaction ID" value="UER00139"/>
</dbReference>
<accession>A0A833HQ68</accession>
<keyword evidence="13" id="KW-1185">Reference proteome</keyword>
<dbReference type="NCBIfam" id="TIGR00694">
    <property type="entry name" value="thiM"/>
    <property type="match status" value="1"/>
</dbReference>
<evidence type="ECO:0000256" key="10">
    <source>
        <dbReference type="ARBA" id="ARBA00022977"/>
    </source>
</evidence>
<sequence length="273" mass="29548">MFLLRDYKDILKKIKNKKPLIHHITNYVTATDCANTVLALGASAVMADDPLEVEEVVIHSDALVLNMGTLNQQKIEAFILAGRKANDLGIPIILDPVGVGGTKLRSEALKRILKEIKVSVIRGNMSEIKHIYGIEEMTRGVDSISDSKDGGKEISKAIAQRHKCVVAITGEIDYISDGNQTFSIRNGHKMLTNITGTGCMTTSLIGVCCGATKDIFMATALAISIMGIAGERAYEDLQDKSGIGSFKVHLLDAIGGFTIELLEERGRIDGLSY</sequence>
<dbReference type="InterPro" id="IPR029056">
    <property type="entry name" value="Ribokinase-like"/>
</dbReference>
<keyword evidence="6 11" id="KW-0547">Nucleotide-binding</keyword>
<evidence type="ECO:0000256" key="5">
    <source>
        <dbReference type="ARBA" id="ARBA00022723"/>
    </source>
</evidence>
<comment type="pathway">
    <text evidence="3 11">Cofactor biosynthesis; thiamine diphosphate biosynthesis; 4-methyl-5-(2-phosphoethyl)-thiazole from 5-(2-hydroxyethyl)-4-methylthiazole: step 1/1.</text>
</comment>
<keyword evidence="5 11" id="KW-0479">Metal-binding</keyword>
<name>A0A833HQ68_9FIRM</name>
<feature type="binding site" evidence="11">
    <location>
        <position position="122"/>
    </location>
    <ligand>
        <name>ATP</name>
        <dbReference type="ChEBI" id="CHEBI:30616"/>
    </ligand>
</feature>